<evidence type="ECO:0000256" key="12">
    <source>
        <dbReference type="ARBA" id="ARBA00054363"/>
    </source>
</evidence>
<evidence type="ECO:0000313" key="15">
    <source>
        <dbReference type="Proteomes" id="UP000002748"/>
    </source>
</evidence>
<dbReference type="HOGENOM" id="CLU_016316_3_1_1"/>
<dbReference type="InterPro" id="IPR011607">
    <property type="entry name" value="MGS-like_dom"/>
</dbReference>
<comment type="pathway">
    <text evidence="2">Purine metabolism; IMP biosynthesis via de novo pathway; IMP from 5-formamido-1-(5-phospho-D-ribosyl)imidazole-4-carboxamide: step 1/1.</text>
</comment>
<evidence type="ECO:0000256" key="7">
    <source>
        <dbReference type="ARBA" id="ARBA00022755"/>
    </source>
</evidence>
<dbReference type="InterPro" id="IPR036914">
    <property type="entry name" value="MGS-like_dom_sf"/>
</dbReference>
<organism evidence="14 15">
    <name type="scientific">Trichosporon asahii var. asahii (strain ATCC 90039 / CBS 2479 / JCM 2466 / KCTC 7840 / NBRC 103889/ NCYC 2677 / UAMH 7654)</name>
    <name type="common">Yeast</name>
    <dbReference type="NCBI Taxonomy" id="1186058"/>
    <lineage>
        <taxon>Eukaryota</taxon>
        <taxon>Fungi</taxon>
        <taxon>Dikarya</taxon>
        <taxon>Basidiomycota</taxon>
        <taxon>Agaricomycotina</taxon>
        <taxon>Tremellomycetes</taxon>
        <taxon>Trichosporonales</taxon>
        <taxon>Trichosporonaceae</taxon>
        <taxon>Trichosporon</taxon>
    </lineage>
</organism>
<dbReference type="GeneID" id="25991208"/>
<dbReference type="InterPro" id="IPR002695">
    <property type="entry name" value="PurH-like"/>
</dbReference>
<dbReference type="UniPathway" id="UPA00074">
    <property type="reaction ID" value="UER00133"/>
</dbReference>
<dbReference type="SUPFAM" id="SSF53927">
    <property type="entry name" value="Cytidine deaminase-like"/>
    <property type="match status" value="1"/>
</dbReference>
<dbReference type="GO" id="GO:0005829">
    <property type="term" value="C:cytosol"/>
    <property type="evidence" value="ECO:0007669"/>
    <property type="project" value="UniProtKB-SubCell"/>
</dbReference>
<dbReference type="Pfam" id="PF02142">
    <property type="entry name" value="MGS"/>
    <property type="match status" value="1"/>
</dbReference>
<dbReference type="InterPro" id="IPR024051">
    <property type="entry name" value="AICAR_Tfase_dup_dom_sf"/>
</dbReference>
<dbReference type="Gene3D" id="3.40.50.1380">
    <property type="entry name" value="Methylglyoxal synthase-like domain"/>
    <property type="match status" value="1"/>
</dbReference>
<dbReference type="RefSeq" id="XP_014182183.1">
    <property type="nucleotide sequence ID" value="XM_014326708.1"/>
</dbReference>
<dbReference type="InterPro" id="IPR029063">
    <property type="entry name" value="SAM-dependent_MTases_sf"/>
</dbReference>
<dbReference type="FunFam" id="3.40.140.20:FF:000003">
    <property type="entry name" value="Bifunctional purine biosynthesis protein"/>
    <property type="match status" value="1"/>
</dbReference>
<evidence type="ECO:0000256" key="10">
    <source>
        <dbReference type="ARBA" id="ARBA00050488"/>
    </source>
</evidence>
<accession>J5TIP0</accession>
<dbReference type="VEuPathDB" id="FungiDB:A1Q1_07696"/>
<keyword evidence="6" id="KW-0808">Transferase</keyword>
<dbReference type="SUPFAM" id="SSF53335">
    <property type="entry name" value="S-adenosyl-L-methionine-dependent methyltransferases"/>
    <property type="match status" value="1"/>
</dbReference>
<dbReference type="NCBIfam" id="NF005492">
    <property type="entry name" value="PRK07106.1"/>
    <property type="match status" value="1"/>
</dbReference>
<evidence type="ECO:0000313" key="14">
    <source>
        <dbReference type="EMBL" id="EJT51101.1"/>
    </source>
</evidence>
<keyword evidence="8" id="KW-0378">Hydrolase</keyword>
<dbReference type="CDD" id="cd01421">
    <property type="entry name" value="IMPCH"/>
    <property type="match status" value="1"/>
</dbReference>
<evidence type="ECO:0000256" key="8">
    <source>
        <dbReference type="ARBA" id="ARBA00022801"/>
    </source>
</evidence>
<evidence type="ECO:0000256" key="5">
    <source>
        <dbReference type="ARBA" id="ARBA00022490"/>
    </source>
</evidence>
<reference evidence="14 15" key="1">
    <citation type="journal article" date="2012" name="Eukaryot. Cell">
        <title>Draft genome sequence of CBS 2479, the standard type strain of Trichosporon asahii.</title>
        <authorList>
            <person name="Yang R.Y."/>
            <person name="Li H.T."/>
            <person name="Zhu H."/>
            <person name="Zhou G.P."/>
            <person name="Wang M."/>
            <person name="Wang L."/>
        </authorList>
    </citation>
    <scope>NUCLEOTIDE SEQUENCE [LARGE SCALE GENOMIC DNA]</scope>
    <source>
        <strain evidence="15">ATCC 90039 / CBS 2479 / JCM 2466 / KCTC 7840 / NCYC 2677 / UAMH 7654</strain>
    </source>
</reference>
<dbReference type="OrthoDB" id="6017153at2759"/>
<comment type="catalytic activity">
    <reaction evidence="11">
        <text>IMP + H2O = 5-formamido-1-(5-phospho-D-ribosyl)imidazole-4-carboxamide</text>
        <dbReference type="Rhea" id="RHEA:18445"/>
        <dbReference type="ChEBI" id="CHEBI:15377"/>
        <dbReference type="ChEBI" id="CHEBI:58053"/>
        <dbReference type="ChEBI" id="CHEBI:58467"/>
        <dbReference type="EC" id="3.5.4.10"/>
    </reaction>
</comment>
<evidence type="ECO:0000256" key="6">
    <source>
        <dbReference type="ARBA" id="ARBA00022679"/>
    </source>
</evidence>
<dbReference type="GO" id="GO:0004643">
    <property type="term" value="F:phosphoribosylaminoimidazolecarboxamide formyltransferase activity"/>
    <property type="evidence" value="ECO:0007669"/>
    <property type="project" value="UniProtKB-EC"/>
</dbReference>
<comment type="subcellular location">
    <subcellularLocation>
        <location evidence="1">Cytoplasm</location>
        <location evidence="1">Cytosol</location>
    </subcellularLocation>
</comment>
<dbReference type="PROSITE" id="PS51855">
    <property type="entry name" value="MGS"/>
    <property type="match status" value="1"/>
</dbReference>
<keyword evidence="9" id="KW-0511">Multifunctional enzyme</keyword>
<evidence type="ECO:0000256" key="1">
    <source>
        <dbReference type="ARBA" id="ARBA00004514"/>
    </source>
</evidence>
<keyword evidence="5" id="KW-0963">Cytoplasm</keyword>
<dbReference type="NCBIfam" id="TIGR00355">
    <property type="entry name" value="purH"/>
    <property type="match status" value="1"/>
</dbReference>
<dbReference type="GO" id="GO:0006189">
    <property type="term" value="P:'de novo' IMP biosynthetic process"/>
    <property type="evidence" value="ECO:0007669"/>
    <property type="project" value="UniProtKB-UniPathway"/>
</dbReference>
<dbReference type="Gene3D" id="3.40.50.150">
    <property type="entry name" value="Vaccinia Virus protein VP39"/>
    <property type="match status" value="1"/>
</dbReference>
<comment type="catalytic activity">
    <reaction evidence="10">
        <text>(6R)-10-formyltetrahydrofolate + 5-amino-1-(5-phospho-beta-D-ribosyl)imidazole-4-carboxamide = 5-formamido-1-(5-phospho-D-ribosyl)imidazole-4-carboxamide + (6S)-5,6,7,8-tetrahydrofolate</text>
        <dbReference type="Rhea" id="RHEA:22192"/>
        <dbReference type="ChEBI" id="CHEBI:57453"/>
        <dbReference type="ChEBI" id="CHEBI:58467"/>
        <dbReference type="ChEBI" id="CHEBI:58475"/>
        <dbReference type="ChEBI" id="CHEBI:195366"/>
        <dbReference type="EC" id="2.1.2.3"/>
    </reaction>
</comment>
<evidence type="ECO:0000256" key="2">
    <source>
        <dbReference type="ARBA" id="ARBA00004844"/>
    </source>
</evidence>
<gene>
    <name evidence="14" type="ORF">A1Q1_07696</name>
</gene>
<comment type="function">
    <text evidence="12">Bifunctional enzyme that catalyzes the last two steps of purine biosynthesis. Acts as a transformylase that incorporates a formyl group to the AMP analog AICAR (5-amino-1-(5-phospho-beta-D-ribosyl)imidazole-4-carboxamide) to produce the intermediate formyl-AICAR (FAICAR). Also catalyzes the cyclization of FAICAR to IMP.</text>
</comment>
<dbReference type="SUPFAM" id="SSF52335">
    <property type="entry name" value="Methylglyoxal synthase-like"/>
    <property type="match status" value="1"/>
</dbReference>
<feature type="domain" description="MGS-like" evidence="13">
    <location>
        <begin position="260"/>
        <end position="409"/>
    </location>
</feature>
<dbReference type="InterPro" id="IPR024050">
    <property type="entry name" value="AICAR_Tfase_insert_dom_sf"/>
</dbReference>
<dbReference type="KEGG" id="tasa:A1Q1_07696"/>
<comment type="pathway">
    <text evidence="3">Purine metabolism; IMP biosynthesis via de novo pathway; 5-formamido-1-(5-phospho-D-ribosyl)imidazole-4-carboxamide from 5-amino-1-(5-phospho-D-ribosyl)imidazole-4-carboxamide (10-formyl THF route): step 1/1.</text>
</comment>
<comment type="caution">
    <text evidence="14">The sequence shown here is derived from an EMBL/GenBank/DDBJ whole genome shotgun (WGS) entry which is preliminary data.</text>
</comment>
<dbReference type="Pfam" id="PF01808">
    <property type="entry name" value="AICARFT_IMPCHas"/>
    <property type="match status" value="1"/>
</dbReference>
<dbReference type="FunFam" id="3.40.50.1380:FF:000003">
    <property type="entry name" value="Bifunctional purine biosynthesis protein"/>
    <property type="match status" value="1"/>
</dbReference>
<dbReference type="SMART" id="SM00798">
    <property type="entry name" value="AICARFT_IMPCHas"/>
    <property type="match status" value="1"/>
</dbReference>
<dbReference type="HAMAP" id="MF_00139">
    <property type="entry name" value="PurH"/>
    <property type="match status" value="1"/>
</dbReference>
<comment type="similarity">
    <text evidence="4">Belongs to the PurH family.</text>
</comment>
<keyword evidence="7" id="KW-0658">Purine biosynthesis</keyword>
<evidence type="ECO:0000256" key="3">
    <source>
        <dbReference type="ARBA" id="ARBA00004954"/>
    </source>
</evidence>
<dbReference type="SMART" id="SM00851">
    <property type="entry name" value="MGS"/>
    <property type="match status" value="1"/>
</dbReference>
<evidence type="ECO:0000256" key="11">
    <source>
        <dbReference type="ARBA" id="ARBA00050687"/>
    </source>
</evidence>
<dbReference type="Pfam" id="PF13578">
    <property type="entry name" value="Methyltransf_24"/>
    <property type="match status" value="1"/>
</dbReference>
<dbReference type="InterPro" id="IPR016193">
    <property type="entry name" value="Cytidine_deaminase-like"/>
</dbReference>
<evidence type="ECO:0000259" key="13">
    <source>
        <dbReference type="PROSITE" id="PS51855"/>
    </source>
</evidence>
<sequence>MLTQRLPRTVRRITKTDQIVEHIRILLIIRQLCTVPLPSTVTSARMAPPATPNSADFPNPVRASAATLKLLEDLHAKSLEQEAGTDLMTVPKEQFKQAGTSYGVSTIYLALAVLDNTGGEGTVIATEHEPEKAAQARKYWAQCEEDIEKVIDLREGDLLETLKTLPGEVDLLLLDIWAPMAFPTLKLVEPNFRPGSVIILDNSIKSAKRYEDLLKYIRGNKAYQSLRGRVESEVLERGWLSGEDGAMSLRNRALATRNSFQQNHRMTVTPLLSVYDKTNLLPFAKELKALGFRLLGSGGTAKLIRENGIEIDDVSSITNAPEILGGRVKTLHPAVHGGILSRNIDSDLKDLADNKIDQISIVVCNLYPFVLQTQKPDCTIAGAVEEIDIGGVTLLRAAAKNHDRTSIVCSPDDYDAVIKEIKAEGQVSAATRRGLALKAFEQTTAYDGAISDYFRKQYASVDSEPELKAAAGVGYQRLPLRYGANPHQKPAQAFVTEGELPIKILSGSPGYINLLDALNSWALVKELAAGLNLPAAASFKHVSPAGAAVGVPLSDVEAKVFGVDDLKELSPLANAYARARGADRMSSFGDFLALSHKVDVPTAKIISREVSDGVIAPDYEPEALEILKKKKGGKYCVLQMDADYVPADIETRQVYGVSLQQRRNDVTIDKSLFTNLVTKAKDLPESAVTDLIVATLALKYTQSNSVCYALNGAVIGLGAGQQSRIHCTRLAGDKADNWWLRHHPRVLALPFKKGTKRADKSNAIDLFVTGEAFRASPSERAQWESLFEEVPEPLSEQEREEHMAKLKGVACASDAFFPFPDNVHRARRSGVQYIGAPSGSIMDEECVKVADEYGMTYAHTNLRLFHH</sequence>
<proteinExistence type="inferred from homology"/>
<protein>
    <submittedName>
        <fullName evidence="14">Purine nucleotide biosynthesis-related protein</fullName>
    </submittedName>
</protein>
<dbReference type="FunFam" id="1.10.287.440:FF:000001">
    <property type="entry name" value="Bifunctional purine biosynthesis protein PURH"/>
    <property type="match status" value="1"/>
</dbReference>
<dbReference type="Proteomes" id="UP000002748">
    <property type="component" value="Unassembled WGS sequence"/>
</dbReference>
<dbReference type="GO" id="GO:0003937">
    <property type="term" value="F:IMP cyclohydrolase activity"/>
    <property type="evidence" value="ECO:0007669"/>
    <property type="project" value="UniProtKB-EC"/>
</dbReference>
<evidence type="ECO:0000256" key="4">
    <source>
        <dbReference type="ARBA" id="ARBA00007667"/>
    </source>
</evidence>
<evidence type="ECO:0000256" key="9">
    <source>
        <dbReference type="ARBA" id="ARBA00023268"/>
    </source>
</evidence>
<dbReference type="PANTHER" id="PTHR11692">
    <property type="entry name" value="BIFUNCTIONAL PURINE BIOSYNTHESIS PROTEIN PURH"/>
    <property type="match status" value="1"/>
</dbReference>
<dbReference type="Gene3D" id="1.10.287.440">
    <property type="match status" value="1"/>
</dbReference>
<name>J5TIP0_TRIAS</name>
<dbReference type="PANTHER" id="PTHR11692:SF0">
    <property type="entry name" value="BIFUNCTIONAL PURINE BIOSYNTHESIS PROTEIN ATIC"/>
    <property type="match status" value="1"/>
</dbReference>
<dbReference type="EMBL" id="ALBS01000074">
    <property type="protein sequence ID" value="EJT51101.1"/>
    <property type="molecule type" value="Genomic_DNA"/>
</dbReference>
<dbReference type="AlphaFoldDB" id="J5TIP0"/>
<dbReference type="Gene3D" id="3.40.140.20">
    <property type="match status" value="2"/>
</dbReference>